<feature type="binding site" evidence="14">
    <location>
        <position position="204"/>
    </location>
    <ligand>
        <name>heme</name>
        <dbReference type="ChEBI" id="CHEBI:30413"/>
    </ligand>
</feature>
<keyword evidence="18" id="KW-1185">Reference proteome</keyword>
<evidence type="ECO:0000256" key="11">
    <source>
        <dbReference type="PIRNR" id="PIRNR038927"/>
    </source>
</evidence>
<evidence type="ECO:0000256" key="1">
    <source>
        <dbReference type="ARBA" id="ARBA00001971"/>
    </source>
</evidence>
<evidence type="ECO:0000256" key="3">
    <source>
        <dbReference type="ARBA" id="ARBA00010660"/>
    </source>
</evidence>
<evidence type="ECO:0000256" key="15">
    <source>
        <dbReference type="SAM" id="MobiDB-lite"/>
    </source>
</evidence>
<keyword evidence="9 11" id="KW-0408">Iron</keyword>
<dbReference type="FunFam" id="2.40.180.10:FF:000003">
    <property type="entry name" value="Catalase"/>
    <property type="match status" value="1"/>
</dbReference>
<evidence type="ECO:0000256" key="5">
    <source>
        <dbReference type="ARBA" id="ARBA00022559"/>
    </source>
</evidence>
<dbReference type="InterPro" id="IPR011614">
    <property type="entry name" value="Catalase_core"/>
</dbReference>
<evidence type="ECO:0000256" key="2">
    <source>
        <dbReference type="ARBA" id="ARBA00002974"/>
    </source>
</evidence>
<evidence type="ECO:0000313" key="17">
    <source>
        <dbReference type="EMBL" id="GAP38744.1"/>
    </source>
</evidence>
<feature type="active site" evidence="12">
    <location>
        <position position="167"/>
    </location>
</feature>
<evidence type="ECO:0000256" key="10">
    <source>
        <dbReference type="ARBA" id="ARBA00023324"/>
    </source>
</evidence>
<dbReference type="GO" id="GO:0006979">
    <property type="term" value="P:response to oxidative stress"/>
    <property type="evidence" value="ECO:0007669"/>
    <property type="project" value="InterPro"/>
</dbReference>
<dbReference type="AlphaFoldDB" id="A0A0K8P8B5"/>
<dbReference type="InterPro" id="IPR020835">
    <property type="entry name" value="Catalase_sf"/>
</dbReference>
<proteinExistence type="inferred from homology"/>
<comment type="catalytic activity">
    <reaction evidence="11">
        <text>2 H2O2 = O2 + 2 H2O</text>
        <dbReference type="Rhea" id="RHEA:20309"/>
        <dbReference type="ChEBI" id="CHEBI:15377"/>
        <dbReference type="ChEBI" id="CHEBI:15379"/>
        <dbReference type="ChEBI" id="CHEBI:16240"/>
        <dbReference type="EC" id="1.11.1.6"/>
    </reaction>
</comment>
<comment type="function">
    <text evidence="2 11">Decomposes hydrogen peroxide into water and oxygen; serves to protect cells from the toxic effects of hydrogen peroxide.</text>
</comment>
<evidence type="ECO:0000256" key="8">
    <source>
        <dbReference type="ARBA" id="ARBA00023002"/>
    </source>
</evidence>
<dbReference type="STRING" id="1547922.ISF6_5297"/>
<dbReference type="EC" id="1.11.1.6" evidence="4 11"/>
<dbReference type="Pfam" id="PF00199">
    <property type="entry name" value="Catalase"/>
    <property type="match status" value="1"/>
</dbReference>
<dbReference type="GO" id="GO:0005829">
    <property type="term" value="C:cytosol"/>
    <property type="evidence" value="ECO:0007669"/>
    <property type="project" value="TreeGrafter"/>
</dbReference>
<feature type="binding site" evidence="14">
    <location>
        <position position="164"/>
    </location>
    <ligand>
        <name>heme</name>
        <dbReference type="ChEBI" id="CHEBI:30413"/>
    </ligand>
</feature>
<dbReference type="PANTHER" id="PTHR42821:SF1">
    <property type="entry name" value="CATALASE-B"/>
    <property type="match status" value="1"/>
</dbReference>
<feature type="region of interest" description="Disordered" evidence="15">
    <location>
        <begin position="1"/>
        <end position="115"/>
    </location>
</feature>
<dbReference type="PIRSF" id="PIRSF038927">
    <property type="entry name" value="Catalase_clade2"/>
    <property type="match status" value="1"/>
</dbReference>
<sequence length="800" mass="85538">MTDMPDPQDPAALAGAPTDSGPAHRPARPAADPAVEALRQQDALAAAFPFNPTKASEYGAPDAPTPPGATAPPPSRLASASTVSETVVSDKVGSSAPPGSQPAAGPLDRVRVDSTGCPLTTNQGVPVADNQHSLRAGLRGPALLEDFILREKLTHFDHERIPERIVHARGSGAHGRFVCTRSLAALTQAAPFRSEGKTTPVFVRFSTVAGERGSKDTARDVRGFAVKFYTEEGNWDLVGNNMPVFFIQDAMKFPDLVHALKPEPHHAMPQAASAHDTFWDFVSLMPESTHMLMWLMSDRAIPRSYRMMQGFGVHTFRFVNDSGESVLVKFHWLPLLGTHSLVWDEAVKIAGADPDFHRRDLWEAIEAGEPAQWDLAVQVFTEEEAARFSFDVLDATKIVPEELVPLQTVGRLVLDRNPDNFFAETEQVAFCTAHVIPGIDFTNDPLLAGRIHSYVDTQLTRLGGPNFHELPINAPLAPVHNNQRDGLHRQAIPRGRVAYEPNSLAGGCPFQAGSVQGFASVARRLDAGEGAEKLRAKPEKFAEHHAQARLFYDSQTPVEQAHIASAFRFELSKLTVPAVRQRMVATLRHVSEELAARVAQGLGMPLPEAPPRLDAGEPPEVRRSLALSLRARPGDGGVRTRKVAALVADGCDAAALQAVRAAVVAAGAVLRCVGPHVGALRAQGGEAVDADASLENEPAVLFDAVVLPDGEAAVQALAENGLAAEFVRDQYRHGKPLLALGAAQSLLGLFGVPGSLPDGAADPGVLAAPQPADHAAALDAFLAVLGTHRIGERETDPPRL</sequence>
<feature type="compositionally biased region" description="Pro residues" evidence="15">
    <location>
        <begin position="63"/>
        <end position="75"/>
    </location>
</feature>
<evidence type="ECO:0000256" key="13">
    <source>
        <dbReference type="PIRSR" id="PIRSR038927-2"/>
    </source>
</evidence>
<comment type="similarity">
    <text evidence="3">Belongs to the catalase family. HPII subfamily.</text>
</comment>
<reference evidence="18" key="1">
    <citation type="submission" date="2015-07" db="EMBL/GenBank/DDBJ databases">
        <title>Discovery of a poly(ethylene terephthalate assimilation.</title>
        <authorList>
            <person name="Yoshida S."/>
            <person name="Hiraga K."/>
            <person name="Takehana T."/>
            <person name="Taniguchi I."/>
            <person name="Yamaji H."/>
            <person name="Maeda Y."/>
            <person name="Toyohara K."/>
            <person name="Miyamoto K."/>
            <person name="Kimura Y."/>
            <person name="Oda K."/>
        </authorList>
    </citation>
    <scope>NUCLEOTIDE SEQUENCE [LARGE SCALE GENOMIC DNA]</scope>
    <source>
        <strain evidence="18">NBRC 110686 / TISTR 2288 / 201-F6</strain>
    </source>
</reference>
<dbReference type="OrthoDB" id="9761719at2"/>
<dbReference type="GO" id="GO:0046872">
    <property type="term" value="F:metal ion binding"/>
    <property type="evidence" value="ECO:0007669"/>
    <property type="project" value="UniProtKB-KW"/>
</dbReference>
<dbReference type="PRINTS" id="PR00067">
    <property type="entry name" value="CATALASE"/>
</dbReference>
<dbReference type="SUPFAM" id="SSF56634">
    <property type="entry name" value="Heme-dependent catalase-like"/>
    <property type="match status" value="1"/>
</dbReference>
<dbReference type="PROSITE" id="PS51402">
    <property type="entry name" value="CATALASE_3"/>
    <property type="match status" value="1"/>
</dbReference>
<keyword evidence="10 11" id="KW-0376">Hydrogen peroxide</keyword>
<dbReference type="SMART" id="SM01060">
    <property type="entry name" value="Catalase"/>
    <property type="match status" value="1"/>
</dbReference>
<feature type="active site" evidence="12">
    <location>
        <position position="240"/>
    </location>
</feature>
<feature type="binding site" description="axial binding residue" evidence="13">
    <location>
        <position position="454"/>
    </location>
    <ligand>
        <name>heme</name>
        <dbReference type="ChEBI" id="CHEBI:30413"/>
    </ligand>
    <ligandPart>
        <name>Fe</name>
        <dbReference type="ChEBI" id="CHEBI:18248"/>
    </ligandPart>
</feature>
<dbReference type="SUPFAM" id="SSF52317">
    <property type="entry name" value="Class I glutamine amidotransferase-like"/>
    <property type="match status" value="1"/>
</dbReference>
<evidence type="ECO:0000256" key="12">
    <source>
        <dbReference type="PIRSR" id="PIRSR038927-1"/>
    </source>
</evidence>
<dbReference type="RefSeq" id="WP_054022589.1">
    <property type="nucleotide sequence ID" value="NZ_BBYR01000085.1"/>
</dbReference>
<dbReference type="CDD" id="cd03132">
    <property type="entry name" value="GATase1_catalase"/>
    <property type="match status" value="1"/>
</dbReference>
<dbReference type="Gene3D" id="3.40.50.880">
    <property type="match status" value="1"/>
</dbReference>
<gene>
    <name evidence="17" type="ORF">ISF6_5297</name>
</gene>
<evidence type="ECO:0000256" key="9">
    <source>
        <dbReference type="ARBA" id="ARBA00023004"/>
    </source>
</evidence>
<dbReference type="GO" id="GO:0042744">
    <property type="term" value="P:hydrogen peroxide catabolic process"/>
    <property type="evidence" value="ECO:0007669"/>
    <property type="project" value="UniProtKB-UniRule"/>
</dbReference>
<feature type="binding site" evidence="14">
    <location>
        <position position="450"/>
    </location>
    <ligand>
        <name>heme</name>
        <dbReference type="ChEBI" id="CHEBI:30413"/>
    </ligand>
</feature>
<evidence type="ECO:0000259" key="16">
    <source>
        <dbReference type="SMART" id="SM01060"/>
    </source>
</evidence>
<dbReference type="Gene3D" id="2.40.180.10">
    <property type="entry name" value="Catalase core domain"/>
    <property type="match status" value="1"/>
</dbReference>
<dbReference type="InterPro" id="IPR024712">
    <property type="entry name" value="Catalase_clade2"/>
</dbReference>
<keyword evidence="7 11" id="KW-0479">Metal-binding</keyword>
<evidence type="ECO:0000256" key="4">
    <source>
        <dbReference type="ARBA" id="ARBA00012314"/>
    </source>
</evidence>
<dbReference type="Gene3D" id="1.20.1370.20">
    <property type="match status" value="1"/>
</dbReference>
<keyword evidence="6 11" id="KW-0349">Heme</keyword>
<comment type="cofactor">
    <cofactor evidence="1 11 13">
        <name>heme</name>
        <dbReference type="ChEBI" id="CHEBI:30413"/>
    </cofactor>
</comment>
<feature type="binding site" evidence="14">
    <location>
        <position position="253"/>
    </location>
    <ligand>
        <name>heme</name>
        <dbReference type="ChEBI" id="CHEBI:30413"/>
    </ligand>
</feature>
<dbReference type="Pfam" id="PF18011">
    <property type="entry name" value="Catalase_C"/>
    <property type="match status" value="1"/>
</dbReference>
<organism evidence="17 18">
    <name type="scientific">Piscinibacter sakaiensis</name>
    <name type="common">Ideonella sakaiensis</name>
    <dbReference type="NCBI Taxonomy" id="1547922"/>
    <lineage>
        <taxon>Bacteria</taxon>
        <taxon>Pseudomonadati</taxon>
        <taxon>Pseudomonadota</taxon>
        <taxon>Betaproteobacteria</taxon>
        <taxon>Burkholderiales</taxon>
        <taxon>Sphaerotilaceae</taxon>
        <taxon>Piscinibacter</taxon>
    </lineage>
</organism>
<dbReference type="InterPro" id="IPR041399">
    <property type="entry name" value="Catalase_large_C"/>
</dbReference>
<dbReference type="Pfam" id="PF06628">
    <property type="entry name" value="Catalase-rel"/>
    <property type="match status" value="1"/>
</dbReference>
<keyword evidence="8 11" id="KW-0560">Oxidoreductase</keyword>
<dbReference type="PANTHER" id="PTHR42821">
    <property type="entry name" value="CATALASE"/>
    <property type="match status" value="1"/>
</dbReference>
<evidence type="ECO:0000256" key="14">
    <source>
        <dbReference type="PIRSR" id="PIRSR038927-3"/>
    </source>
</evidence>
<keyword evidence="5 11" id="KW-0575">Peroxidase</keyword>
<dbReference type="GO" id="GO:0020037">
    <property type="term" value="F:heme binding"/>
    <property type="evidence" value="ECO:0007669"/>
    <property type="project" value="UniProtKB-UniRule"/>
</dbReference>
<dbReference type="GO" id="GO:0004096">
    <property type="term" value="F:catalase activity"/>
    <property type="evidence" value="ECO:0007669"/>
    <property type="project" value="UniProtKB-UniRule"/>
</dbReference>
<comment type="caution">
    <text evidence="17">The sequence shown here is derived from an EMBL/GenBank/DDBJ whole genome shotgun (WGS) entry which is preliminary data.</text>
</comment>
<evidence type="ECO:0000313" key="18">
    <source>
        <dbReference type="Proteomes" id="UP000037660"/>
    </source>
</evidence>
<dbReference type="InterPro" id="IPR010582">
    <property type="entry name" value="Catalase_immune_responsive"/>
</dbReference>
<dbReference type="InterPro" id="IPR029062">
    <property type="entry name" value="Class_I_gatase-like"/>
</dbReference>
<reference evidence="17 18" key="2">
    <citation type="journal article" date="2016" name="Science">
        <title>A bacterium that degrades and assimilates poly(ethylene terephthalate).</title>
        <authorList>
            <person name="Yoshida S."/>
            <person name="Hiraga K."/>
            <person name="Takehana T."/>
            <person name="Taniguchi I."/>
            <person name="Yamaji H."/>
            <person name="Maeda Y."/>
            <person name="Toyohara K."/>
            <person name="Miyamoto K."/>
            <person name="Kimura Y."/>
            <person name="Oda K."/>
        </authorList>
    </citation>
    <scope>NUCLEOTIDE SEQUENCE [LARGE SCALE GENOMIC DNA]</scope>
    <source>
        <strain evidence="18">NBRC 110686 / TISTR 2288 / 201-F6</strain>
    </source>
</reference>
<dbReference type="InterPro" id="IPR018028">
    <property type="entry name" value="Catalase"/>
</dbReference>
<feature type="binding site" evidence="14">
    <location>
        <position position="461"/>
    </location>
    <ligand>
        <name>heme</name>
        <dbReference type="ChEBI" id="CHEBI:30413"/>
    </ligand>
</feature>
<protein>
    <recommendedName>
        <fullName evidence="4 11">Catalase</fullName>
        <ecNumber evidence="4 11">1.11.1.6</ecNumber>
    </recommendedName>
</protein>
<feature type="compositionally biased region" description="Low complexity" evidence="15">
    <location>
        <begin position="78"/>
        <end position="106"/>
    </location>
</feature>
<dbReference type="InterPro" id="IPR043156">
    <property type="entry name" value="Catalase_clade2_helical"/>
</dbReference>
<evidence type="ECO:0000256" key="7">
    <source>
        <dbReference type="ARBA" id="ARBA00022723"/>
    </source>
</evidence>
<feature type="domain" description="Catalase core" evidence="16">
    <location>
        <begin position="120"/>
        <end position="508"/>
    </location>
</feature>
<name>A0A0K8P8B5_PISS1</name>
<dbReference type="PROSITE" id="PS00438">
    <property type="entry name" value="CATALASE_2"/>
    <property type="match status" value="1"/>
</dbReference>
<dbReference type="InterPro" id="IPR024708">
    <property type="entry name" value="Catalase_AS"/>
</dbReference>
<dbReference type="Proteomes" id="UP000037660">
    <property type="component" value="Unassembled WGS sequence"/>
</dbReference>
<accession>A0A0K8P8B5</accession>
<dbReference type="EMBL" id="BBYR01000085">
    <property type="protein sequence ID" value="GAP38744.1"/>
    <property type="molecule type" value="Genomic_DNA"/>
</dbReference>
<evidence type="ECO:0000256" key="6">
    <source>
        <dbReference type="ARBA" id="ARBA00022617"/>
    </source>
</evidence>